<feature type="non-terminal residue" evidence="1">
    <location>
        <position position="1"/>
    </location>
</feature>
<evidence type="ECO:0000313" key="2">
    <source>
        <dbReference type="Proteomes" id="UP000789831"/>
    </source>
</evidence>
<comment type="caution">
    <text evidence="1">The sequence shown here is derived from an EMBL/GenBank/DDBJ whole genome shotgun (WGS) entry which is preliminary data.</text>
</comment>
<keyword evidence="2" id="KW-1185">Reference proteome</keyword>
<proteinExistence type="predicted"/>
<name>A0A9N9HNN7_9GLOM</name>
<protein>
    <submittedName>
        <fullName evidence="1">251_t:CDS:1</fullName>
    </submittedName>
</protein>
<reference evidence="1" key="1">
    <citation type="submission" date="2021-06" db="EMBL/GenBank/DDBJ databases">
        <authorList>
            <person name="Kallberg Y."/>
            <person name="Tangrot J."/>
            <person name="Rosling A."/>
        </authorList>
    </citation>
    <scope>NUCLEOTIDE SEQUENCE</scope>
    <source>
        <strain evidence="1">MT106</strain>
    </source>
</reference>
<sequence length="113" mass="13182">FARCASYLYSFLKFFLSACSVDRKLKLECEVKSIRGIRIELSRECSVLQRWLCDSTSEEFVKSLYELWSLMRVESAAMRMMFLILLQRVLMLESISGSINELDIFVCSVNLDQ</sequence>
<evidence type="ECO:0000313" key="1">
    <source>
        <dbReference type="EMBL" id="CAG8698343.1"/>
    </source>
</evidence>
<dbReference type="Proteomes" id="UP000789831">
    <property type="component" value="Unassembled WGS sequence"/>
</dbReference>
<dbReference type="EMBL" id="CAJVPL010017274">
    <property type="protein sequence ID" value="CAG8698343.1"/>
    <property type="molecule type" value="Genomic_DNA"/>
</dbReference>
<gene>
    <name evidence="1" type="ORF">AGERDE_LOCUS13380</name>
</gene>
<feature type="non-terminal residue" evidence="1">
    <location>
        <position position="113"/>
    </location>
</feature>
<accession>A0A9N9HNN7</accession>
<organism evidence="1 2">
    <name type="scientific">Ambispora gerdemannii</name>
    <dbReference type="NCBI Taxonomy" id="144530"/>
    <lineage>
        <taxon>Eukaryota</taxon>
        <taxon>Fungi</taxon>
        <taxon>Fungi incertae sedis</taxon>
        <taxon>Mucoromycota</taxon>
        <taxon>Glomeromycotina</taxon>
        <taxon>Glomeromycetes</taxon>
        <taxon>Archaeosporales</taxon>
        <taxon>Ambisporaceae</taxon>
        <taxon>Ambispora</taxon>
    </lineage>
</organism>
<dbReference type="AlphaFoldDB" id="A0A9N9HNN7"/>